<dbReference type="EMBL" id="JARJBC010000014">
    <property type="protein sequence ID" value="MDF3291728.1"/>
    <property type="molecule type" value="Genomic_DNA"/>
</dbReference>
<dbReference type="RefSeq" id="WP_276094893.1">
    <property type="nucleotide sequence ID" value="NZ_JARJBC010000014.1"/>
</dbReference>
<proteinExistence type="predicted"/>
<protein>
    <submittedName>
        <fullName evidence="2">Uncharacterized protein</fullName>
    </submittedName>
</protein>
<organism evidence="2 3">
    <name type="scientific">Streptomyces silvisoli</name>
    <dbReference type="NCBI Taxonomy" id="3034235"/>
    <lineage>
        <taxon>Bacteria</taxon>
        <taxon>Bacillati</taxon>
        <taxon>Actinomycetota</taxon>
        <taxon>Actinomycetes</taxon>
        <taxon>Kitasatosporales</taxon>
        <taxon>Streptomycetaceae</taxon>
        <taxon>Streptomyces</taxon>
    </lineage>
</organism>
<gene>
    <name evidence="2" type="ORF">P3G67_21360</name>
</gene>
<accession>A0ABT5ZRN3</accession>
<sequence length="168" mass="17144">MSALLLVVPACSGKSKQTSSASSAPSASSSADKVRFAKTKFVANASLASGAVYQWIYKPYKAGTFKKGAKGRTGALVKGGLAATFAYNRYKAAIRDAKGDPLLSKAVAPLTGSVDKLKDLGAKIRGGNASDSDFNQVQNTVNGVKNAGSQNGANVTDNVPSLKQIGGS</sequence>
<evidence type="ECO:0000256" key="1">
    <source>
        <dbReference type="SAM" id="MobiDB-lite"/>
    </source>
</evidence>
<comment type="caution">
    <text evidence="2">The sequence shown here is derived from an EMBL/GenBank/DDBJ whole genome shotgun (WGS) entry which is preliminary data.</text>
</comment>
<evidence type="ECO:0000313" key="3">
    <source>
        <dbReference type="Proteomes" id="UP001216579"/>
    </source>
</evidence>
<evidence type="ECO:0000313" key="2">
    <source>
        <dbReference type="EMBL" id="MDF3291728.1"/>
    </source>
</evidence>
<feature type="compositionally biased region" description="Polar residues" evidence="1">
    <location>
        <begin position="145"/>
        <end position="161"/>
    </location>
</feature>
<feature type="region of interest" description="Disordered" evidence="1">
    <location>
        <begin position="145"/>
        <end position="168"/>
    </location>
</feature>
<reference evidence="2 3" key="1">
    <citation type="submission" date="2023-03" db="EMBL/GenBank/DDBJ databases">
        <title>Draft genome sequence of Streptomyces sp. RB6PN23 isolated from peat swamp forest in Thailand.</title>
        <authorList>
            <person name="Klaysubun C."/>
            <person name="Duangmal K."/>
        </authorList>
    </citation>
    <scope>NUCLEOTIDE SEQUENCE [LARGE SCALE GENOMIC DNA]</scope>
    <source>
        <strain evidence="2 3">RB6PN23</strain>
    </source>
</reference>
<dbReference type="Proteomes" id="UP001216579">
    <property type="component" value="Unassembled WGS sequence"/>
</dbReference>
<keyword evidence="3" id="KW-1185">Reference proteome</keyword>
<name>A0ABT5ZRN3_9ACTN</name>